<accession>A0ABP0UQ12</accession>
<dbReference type="EMBL" id="OZ019896">
    <property type="protein sequence ID" value="CAK9224039.1"/>
    <property type="molecule type" value="Genomic_DNA"/>
</dbReference>
<keyword evidence="2" id="KW-1185">Reference proteome</keyword>
<evidence type="ECO:0000313" key="2">
    <source>
        <dbReference type="Proteomes" id="UP001497512"/>
    </source>
</evidence>
<reference evidence="1" key="1">
    <citation type="submission" date="2024-02" db="EMBL/GenBank/DDBJ databases">
        <authorList>
            <consortium name="ELIXIR-Norway"/>
            <consortium name="Elixir Norway"/>
        </authorList>
    </citation>
    <scope>NUCLEOTIDE SEQUENCE</scope>
</reference>
<proteinExistence type="predicted"/>
<gene>
    <name evidence="1" type="ORF">CSSPTR1EN2_LOCUS17132</name>
</gene>
<sequence>MWTSLQSKVRAKSYDLSKSRESETGTLGWISGLQLGSPDKKSHLNVASAERRRVYYMGDGGGIPRVRAVVSLVV</sequence>
<name>A0ABP0UQ12_9BRYO</name>
<organism evidence="1 2">
    <name type="scientific">Sphagnum troendelagicum</name>
    <dbReference type="NCBI Taxonomy" id="128251"/>
    <lineage>
        <taxon>Eukaryota</taxon>
        <taxon>Viridiplantae</taxon>
        <taxon>Streptophyta</taxon>
        <taxon>Embryophyta</taxon>
        <taxon>Bryophyta</taxon>
        <taxon>Sphagnophytina</taxon>
        <taxon>Sphagnopsida</taxon>
        <taxon>Sphagnales</taxon>
        <taxon>Sphagnaceae</taxon>
        <taxon>Sphagnum</taxon>
    </lineage>
</organism>
<dbReference type="Proteomes" id="UP001497512">
    <property type="component" value="Chromosome 4"/>
</dbReference>
<protein>
    <submittedName>
        <fullName evidence="1">Uncharacterized protein</fullName>
    </submittedName>
</protein>
<evidence type="ECO:0000313" key="1">
    <source>
        <dbReference type="EMBL" id="CAK9224039.1"/>
    </source>
</evidence>